<dbReference type="AlphaFoldDB" id="A0A1D3D4X9"/>
<reference evidence="1 2" key="1">
    <citation type="journal article" date="2016" name="BMC Genomics">
        <title>Comparative genomics reveals Cyclospora cayetanensis possesses coccidia-like metabolism and invasion components but unique surface antigens.</title>
        <authorList>
            <person name="Liu S."/>
            <person name="Wang L."/>
            <person name="Zheng H."/>
            <person name="Xu Z."/>
            <person name="Roellig D.M."/>
            <person name="Li N."/>
            <person name="Frace M.A."/>
            <person name="Tang K."/>
            <person name="Arrowood M.J."/>
            <person name="Moss D.M."/>
            <person name="Zhang L."/>
            <person name="Feng Y."/>
            <person name="Xiao L."/>
        </authorList>
    </citation>
    <scope>NUCLEOTIDE SEQUENCE [LARGE SCALE GENOMIC DNA]</scope>
    <source>
        <strain evidence="1 2">CHN_HEN01</strain>
    </source>
</reference>
<accession>A0A1D3D4X9</accession>
<name>A0A1D3D4X9_9EIME</name>
<dbReference type="InParanoid" id="A0A1D3D4X9"/>
<proteinExistence type="predicted"/>
<dbReference type="VEuPathDB" id="ToxoDB:cyc_00911"/>
<protein>
    <submittedName>
        <fullName evidence="1">Uncharacterized protein</fullName>
    </submittedName>
</protein>
<dbReference type="EMBL" id="JROU02000705">
    <property type="protein sequence ID" value="OEH78501.1"/>
    <property type="molecule type" value="Genomic_DNA"/>
</dbReference>
<keyword evidence="2" id="KW-1185">Reference proteome</keyword>
<sequence>MPSPSAVSANSPDSVTATASLTPRSTHLLGGADLLLLPSFSSKLASRLRRLRVLRAPAGAVPLISCLGVTLEDLSVEGLHQQEANQIHCWLCAASKWTASFKLLITDPLPFVTV</sequence>
<organism evidence="1 2">
    <name type="scientific">Cyclospora cayetanensis</name>
    <dbReference type="NCBI Taxonomy" id="88456"/>
    <lineage>
        <taxon>Eukaryota</taxon>
        <taxon>Sar</taxon>
        <taxon>Alveolata</taxon>
        <taxon>Apicomplexa</taxon>
        <taxon>Conoidasida</taxon>
        <taxon>Coccidia</taxon>
        <taxon>Eucoccidiorida</taxon>
        <taxon>Eimeriorina</taxon>
        <taxon>Eimeriidae</taxon>
        <taxon>Cyclospora</taxon>
    </lineage>
</organism>
<evidence type="ECO:0000313" key="2">
    <source>
        <dbReference type="Proteomes" id="UP000095192"/>
    </source>
</evidence>
<comment type="caution">
    <text evidence="1">The sequence shown here is derived from an EMBL/GenBank/DDBJ whole genome shotgun (WGS) entry which is preliminary data.</text>
</comment>
<dbReference type="Proteomes" id="UP000095192">
    <property type="component" value="Unassembled WGS sequence"/>
</dbReference>
<gene>
    <name evidence="1" type="ORF">cyc_00911</name>
</gene>
<evidence type="ECO:0000313" key="1">
    <source>
        <dbReference type="EMBL" id="OEH78501.1"/>
    </source>
</evidence>